<gene>
    <name evidence="1" type="ORF">CEXT_554041</name>
</gene>
<dbReference type="AlphaFoldDB" id="A0AAV4P897"/>
<dbReference type="EMBL" id="BPLR01004218">
    <property type="protein sequence ID" value="GIX93249.1"/>
    <property type="molecule type" value="Genomic_DNA"/>
</dbReference>
<comment type="caution">
    <text evidence="1">The sequence shown here is derived from an EMBL/GenBank/DDBJ whole genome shotgun (WGS) entry which is preliminary data.</text>
</comment>
<protein>
    <submittedName>
        <fullName evidence="1">Uncharacterized protein</fullName>
    </submittedName>
</protein>
<evidence type="ECO:0000313" key="1">
    <source>
        <dbReference type="EMBL" id="GIX93249.1"/>
    </source>
</evidence>
<organism evidence="1 2">
    <name type="scientific">Caerostris extrusa</name>
    <name type="common">Bark spider</name>
    <name type="synonym">Caerostris bankana</name>
    <dbReference type="NCBI Taxonomy" id="172846"/>
    <lineage>
        <taxon>Eukaryota</taxon>
        <taxon>Metazoa</taxon>
        <taxon>Ecdysozoa</taxon>
        <taxon>Arthropoda</taxon>
        <taxon>Chelicerata</taxon>
        <taxon>Arachnida</taxon>
        <taxon>Araneae</taxon>
        <taxon>Araneomorphae</taxon>
        <taxon>Entelegynae</taxon>
        <taxon>Araneoidea</taxon>
        <taxon>Araneidae</taxon>
        <taxon>Caerostris</taxon>
    </lineage>
</organism>
<proteinExistence type="predicted"/>
<name>A0AAV4P897_CAEEX</name>
<keyword evidence="2" id="KW-1185">Reference proteome</keyword>
<evidence type="ECO:0000313" key="2">
    <source>
        <dbReference type="Proteomes" id="UP001054945"/>
    </source>
</evidence>
<reference evidence="1 2" key="1">
    <citation type="submission" date="2021-06" db="EMBL/GenBank/DDBJ databases">
        <title>Caerostris extrusa draft genome.</title>
        <authorList>
            <person name="Kono N."/>
            <person name="Arakawa K."/>
        </authorList>
    </citation>
    <scope>NUCLEOTIDE SEQUENCE [LARGE SCALE GENOMIC DNA]</scope>
</reference>
<sequence length="69" mass="7535">MLKKCAKQIVAQNGVGALRGSWGKDRAEEEAIPKFFGGGGKICEDGFIVHFRSIHSGIDPRHPISERAE</sequence>
<dbReference type="Proteomes" id="UP001054945">
    <property type="component" value="Unassembled WGS sequence"/>
</dbReference>
<accession>A0AAV4P897</accession>